<dbReference type="AlphaFoldDB" id="X0WHJ0"/>
<name>X0WHJ0_9ZZZZ</name>
<evidence type="ECO:0008006" key="2">
    <source>
        <dbReference type="Google" id="ProtNLM"/>
    </source>
</evidence>
<sequence>MQNDPRETARRLAALAGIPLSEERIAALSQTLPFVQAQVACLADVDYGEAEPTGRFRPCPEAPR</sequence>
<accession>X0WHJ0</accession>
<dbReference type="SUPFAM" id="SSF141000">
    <property type="entry name" value="Glu-tRNAGln amidotransferase C subunit"/>
    <property type="match status" value="1"/>
</dbReference>
<dbReference type="GO" id="GO:0006450">
    <property type="term" value="P:regulation of translational fidelity"/>
    <property type="evidence" value="ECO:0007669"/>
    <property type="project" value="InterPro"/>
</dbReference>
<proteinExistence type="predicted"/>
<dbReference type="EMBL" id="BARS01042585">
    <property type="protein sequence ID" value="GAG30424.1"/>
    <property type="molecule type" value="Genomic_DNA"/>
</dbReference>
<organism evidence="1">
    <name type="scientific">marine sediment metagenome</name>
    <dbReference type="NCBI Taxonomy" id="412755"/>
    <lineage>
        <taxon>unclassified sequences</taxon>
        <taxon>metagenomes</taxon>
        <taxon>ecological metagenomes</taxon>
    </lineage>
</organism>
<comment type="caution">
    <text evidence="1">The sequence shown here is derived from an EMBL/GenBank/DDBJ whole genome shotgun (WGS) entry which is preliminary data.</text>
</comment>
<dbReference type="InterPro" id="IPR036113">
    <property type="entry name" value="Asp/Glu-ADT_sf_sub_c"/>
</dbReference>
<protein>
    <recommendedName>
        <fullName evidence="2">DUF4089 domain-containing protein</fullName>
    </recommendedName>
</protein>
<gene>
    <name evidence="1" type="ORF">S01H1_64596</name>
</gene>
<reference evidence="1" key="1">
    <citation type="journal article" date="2014" name="Front. Microbiol.">
        <title>High frequency of phylogenetically diverse reductive dehalogenase-homologous genes in deep subseafloor sedimentary metagenomes.</title>
        <authorList>
            <person name="Kawai M."/>
            <person name="Futagami T."/>
            <person name="Toyoda A."/>
            <person name="Takaki Y."/>
            <person name="Nishi S."/>
            <person name="Hori S."/>
            <person name="Arai W."/>
            <person name="Tsubouchi T."/>
            <person name="Morono Y."/>
            <person name="Uchiyama I."/>
            <person name="Ito T."/>
            <person name="Fujiyama A."/>
            <person name="Inagaki F."/>
            <person name="Takami H."/>
        </authorList>
    </citation>
    <scope>NUCLEOTIDE SEQUENCE</scope>
    <source>
        <strain evidence="1">Expedition CK06-06</strain>
    </source>
</reference>
<evidence type="ECO:0000313" key="1">
    <source>
        <dbReference type="EMBL" id="GAG30424.1"/>
    </source>
</evidence>